<evidence type="ECO:0000313" key="4">
    <source>
        <dbReference type="Proteomes" id="UP000015105"/>
    </source>
</evidence>
<evidence type="ECO:0000313" key="3">
    <source>
        <dbReference type="EnsemblPlants" id="AET2Gv20376500.12"/>
    </source>
</evidence>
<dbReference type="Proteomes" id="UP000015105">
    <property type="component" value="Chromosome 2D"/>
</dbReference>
<feature type="region of interest" description="Disordered" evidence="1">
    <location>
        <begin position="135"/>
        <end position="178"/>
    </location>
</feature>
<protein>
    <submittedName>
        <fullName evidence="3">Uncharacterized protein</fullName>
    </submittedName>
</protein>
<keyword evidence="2" id="KW-0732">Signal</keyword>
<organism evidence="3 4">
    <name type="scientific">Aegilops tauschii subsp. strangulata</name>
    <name type="common">Goatgrass</name>
    <dbReference type="NCBI Taxonomy" id="200361"/>
    <lineage>
        <taxon>Eukaryota</taxon>
        <taxon>Viridiplantae</taxon>
        <taxon>Streptophyta</taxon>
        <taxon>Embryophyta</taxon>
        <taxon>Tracheophyta</taxon>
        <taxon>Spermatophyta</taxon>
        <taxon>Magnoliopsida</taxon>
        <taxon>Liliopsida</taxon>
        <taxon>Poales</taxon>
        <taxon>Poaceae</taxon>
        <taxon>BOP clade</taxon>
        <taxon>Pooideae</taxon>
        <taxon>Triticodae</taxon>
        <taxon>Triticeae</taxon>
        <taxon>Triticinae</taxon>
        <taxon>Aegilops</taxon>
    </lineage>
</organism>
<dbReference type="EnsemblPlants" id="AET2Gv20376500.12">
    <property type="protein sequence ID" value="AET2Gv20376500.12"/>
    <property type="gene ID" value="AET2Gv20376500"/>
</dbReference>
<reference evidence="4" key="2">
    <citation type="journal article" date="2017" name="Nat. Plants">
        <title>The Aegilops tauschii genome reveals multiple impacts of transposons.</title>
        <authorList>
            <person name="Zhao G."/>
            <person name="Zou C."/>
            <person name="Li K."/>
            <person name="Wang K."/>
            <person name="Li T."/>
            <person name="Gao L."/>
            <person name="Zhang X."/>
            <person name="Wang H."/>
            <person name="Yang Z."/>
            <person name="Liu X."/>
            <person name="Jiang W."/>
            <person name="Mao L."/>
            <person name="Kong X."/>
            <person name="Jiao Y."/>
            <person name="Jia J."/>
        </authorList>
    </citation>
    <scope>NUCLEOTIDE SEQUENCE [LARGE SCALE GENOMIC DNA]</scope>
    <source>
        <strain evidence="4">cv. AL8/78</strain>
    </source>
</reference>
<dbReference type="PANTHER" id="PTHR31434:SF2">
    <property type="entry name" value="S PHASE CYCLIN A-ASSOCIATED PROTEIN IN THE ENDOPLASMIC RETICULUM"/>
    <property type="match status" value="1"/>
</dbReference>
<dbReference type="Gramene" id="AET2Gv20376500.12">
    <property type="protein sequence ID" value="AET2Gv20376500.12"/>
    <property type="gene ID" value="AET2Gv20376500"/>
</dbReference>
<evidence type="ECO:0000256" key="1">
    <source>
        <dbReference type="SAM" id="MobiDB-lite"/>
    </source>
</evidence>
<proteinExistence type="predicted"/>
<name>A0A453B647_AEGTS</name>
<reference evidence="4" key="1">
    <citation type="journal article" date="2014" name="Science">
        <title>Ancient hybridizations among the ancestral genomes of bread wheat.</title>
        <authorList>
            <consortium name="International Wheat Genome Sequencing Consortium,"/>
            <person name="Marcussen T."/>
            <person name="Sandve S.R."/>
            <person name="Heier L."/>
            <person name="Spannagl M."/>
            <person name="Pfeifer M."/>
            <person name="Jakobsen K.S."/>
            <person name="Wulff B.B."/>
            <person name="Steuernagel B."/>
            <person name="Mayer K.F."/>
            <person name="Olsen O.A."/>
        </authorList>
    </citation>
    <scope>NUCLEOTIDE SEQUENCE [LARGE SCALE GENOMIC DNA]</scope>
    <source>
        <strain evidence="4">cv. AL8/78</strain>
    </source>
</reference>
<reference evidence="3" key="4">
    <citation type="submission" date="2019-03" db="UniProtKB">
        <authorList>
            <consortium name="EnsemblPlants"/>
        </authorList>
    </citation>
    <scope>IDENTIFICATION</scope>
</reference>
<reference evidence="3" key="3">
    <citation type="journal article" date="2017" name="Nature">
        <title>Genome sequence of the progenitor of the wheat D genome Aegilops tauschii.</title>
        <authorList>
            <person name="Luo M.C."/>
            <person name="Gu Y.Q."/>
            <person name="Puiu D."/>
            <person name="Wang H."/>
            <person name="Twardziok S.O."/>
            <person name="Deal K.R."/>
            <person name="Huo N."/>
            <person name="Zhu T."/>
            <person name="Wang L."/>
            <person name="Wang Y."/>
            <person name="McGuire P.E."/>
            <person name="Liu S."/>
            <person name="Long H."/>
            <person name="Ramasamy R.K."/>
            <person name="Rodriguez J.C."/>
            <person name="Van S.L."/>
            <person name="Yuan L."/>
            <person name="Wang Z."/>
            <person name="Xia Z."/>
            <person name="Xiao L."/>
            <person name="Anderson O.D."/>
            <person name="Ouyang S."/>
            <person name="Liang Y."/>
            <person name="Zimin A.V."/>
            <person name="Pertea G."/>
            <person name="Qi P."/>
            <person name="Bennetzen J.L."/>
            <person name="Dai X."/>
            <person name="Dawson M.W."/>
            <person name="Muller H.G."/>
            <person name="Kugler K."/>
            <person name="Rivarola-Duarte L."/>
            <person name="Spannagl M."/>
            <person name="Mayer K.F.X."/>
            <person name="Lu F.H."/>
            <person name="Bevan M.W."/>
            <person name="Leroy P."/>
            <person name="Li P."/>
            <person name="You F.M."/>
            <person name="Sun Q."/>
            <person name="Liu Z."/>
            <person name="Lyons E."/>
            <person name="Wicker T."/>
            <person name="Salzberg S.L."/>
            <person name="Devos K.M."/>
            <person name="Dvorak J."/>
        </authorList>
    </citation>
    <scope>NUCLEOTIDE SEQUENCE [LARGE SCALE GENOMIC DNA]</scope>
    <source>
        <strain evidence="3">cv. AL8/78</strain>
    </source>
</reference>
<evidence type="ECO:0000256" key="2">
    <source>
        <dbReference type="SAM" id="SignalP"/>
    </source>
</evidence>
<keyword evidence="4" id="KW-1185">Reference proteome</keyword>
<reference evidence="3" key="5">
    <citation type="journal article" date="2021" name="G3 (Bethesda)">
        <title>Aegilops tauschii genome assembly Aet v5.0 features greater sequence contiguity and improved annotation.</title>
        <authorList>
            <person name="Wang L."/>
            <person name="Zhu T."/>
            <person name="Rodriguez J.C."/>
            <person name="Deal K.R."/>
            <person name="Dubcovsky J."/>
            <person name="McGuire P.E."/>
            <person name="Lux T."/>
            <person name="Spannagl M."/>
            <person name="Mayer K.F.X."/>
            <person name="Baldrich P."/>
            <person name="Meyers B.C."/>
            <person name="Huo N."/>
            <person name="Gu Y.Q."/>
            <person name="Zhou H."/>
            <person name="Devos K.M."/>
            <person name="Bennetzen J.L."/>
            <person name="Unver T."/>
            <person name="Budak H."/>
            <person name="Gulick P.J."/>
            <person name="Galiba G."/>
            <person name="Kalapos B."/>
            <person name="Nelson D.R."/>
            <person name="Li P."/>
            <person name="You F.M."/>
            <person name="Luo M.C."/>
            <person name="Dvorak J."/>
        </authorList>
    </citation>
    <scope>NUCLEOTIDE SEQUENCE [LARGE SCALE GENOMIC DNA]</scope>
    <source>
        <strain evidence="3">cv. AL8/78</strain>
    </source>
</reference>
<feature type="compositionally biased region" description="Basic and acidic residues" evidence="1">
    <location>
        <begin position="159"/>
        <end position="170"/>
    </location>
</feature>
<feature type="signal peptide" evidence="2">
    <location>
        <begin position="1"/>
        <end position="17"/>
    </location>
</feature>
<dbReference type="PANTHER" id="PTHR31434">
    <property type="entry name" value="S PHASE CYCLIN A-ASSOCIATED PROTEIN IN THE ENDOPLASMIC RETICULUM"/>
    <property type="match status" value="1"/>
</dbReference>
<accession>A0A453B647</accession>
<dbReference type="AlphaFoldDB" id="A0A453B647"/>
<sequence>LLFQVGLLLLESILLLGYFSLFHPGNQAVLRWGKSPTILHKVCDLPFAFFSDPELMPILTTALIAVCYGCDQNRSVVLQEISSDMISTLLRSCRASVLATSDSVAADGSGANNSGDSTHILPDIRNSLSDMSIRSSRKGVRPVLGKGVSGPVKLNRNKNQKDGRGARAGDDGGPLKQRAGEASSAFMLHRKIPAFFFDKAEEFFCGGA</sequence>
<feature type="chain" id="PRO_5019071446" evidence="2">
    <location>
        <begin position="18"/>
        <end position="208"/>
    </location>
</feature>